<gene>
    <name evidence="9" type="ORF">EXU30_10175</name>
</gene>
<dbReference type="GO" id="GO:0045454">
    <property type="term" value="P:cell redox homeostasis"/>
    <property type="evidence" value="ECO:0007669"/>
    <property type="project" value="TreeGrafter"/>
</dbReference>
<name>A0A411PHQ0_9GAMM</name>
<dbReference type="Proteomes" id="UP000291106">
    <property type="component" value="Chromosome"/>
</dbReference>
<dbReference type="GO" id="GO:0016020">
    <property type="term" value="C:membrane"/>
    <property type="evidence" value="ECO:0007669"/>
    <property type="project" value="UniProtKB-SubCell"/>
</dbReference>
<evidence type="ECO:0000256" key="5">
    <source>
        <dbReference type="ARBA" id="ARBA00023136"/>
    </source>
</evidence>
<dbReference type="CDD" id="cd02953">
    <property type="entry name" value="DsbDgamma"/>
    <property type="match status" value="1"/>
</dbReference>
<keyword evidence="4 6" id="KW-1133">Transmembrane helix</keyword>
<evidence type="ECO:0000259" key="8">
    <source>
        <dbReference type="Pfam" id="PF11412"/>
    </source>
</evidence>
<dbReference type="InterPro" id="IPR003834">
    <property type="entry name" value="Cyt_c_assmbl_TM_dom"/>
</dbReference>
<sequence>MNYLKTLLFIVGLLCISTPYKVHGQASAKGDHIEVALVSENQQLSPDKTNWIGVLLTPEEHWHTYWQNPGDSGEAPTVEWSASVPLSFGDILWPIPQQIPVAHLVNYGYDGQVLLMVPVELSNADKLAEQVDIKVSLSWLVCQEDCIPGWADLTLSLPVSVNTQESSYAPLFAQTREQLPNDTQLTAKFEITEQHLAVSYQAPFESDWQLLPLRSDVAQHNQKQSVVSEAGFNNQVIARSDYFVGDAQTLKFLMTDGQSGYYVNAHLNDNQQQAADALWVILIMAFVGGLILNIMPCVLPVLSFKAMAIGQQDMTIIQKLGYGIGVLVCFNLFATMIIVLKSSGEAVGWGFHMQEPAVIAFLAFLFVFIALILMDIAPSGARLAGVGQSLIAGNGFASQFFTGVLAVIVASPCTAPFMAAALGVALVSPPITTYMIFTALALGFALPLTLLFISPVFAKLLPKPGAWMNTFKHLLVFPMLATVAWLVWVYLGQTSSFAQFGLLLALVGFALFIWLSSVLKGVYSLSSLILALVILLGALFNGAQTQALPTDSAHEAYSPEKLAQLRNNGQLVLVNMTADWCITCKVNEQVAFSTKQVQLALQQNQVHYLVGDWTNKNDMIFNYLKQYQRSGVPLYVMYAGNDYEQVLPQILTPEMVVTAINTAKKEVNHD</sequence>
<evidence type="ECO:0000256" key="2">
    <source>
        <dbReference type="ARBA" id="ARBA00022692"/>
    </source>
</evidence>
<proteinExistence type="predicted"/>
<evidence type="ECO:0000256" key="3">
    <source>
        <dbReference type="ARBA" id="ARBA00022748"/>
    </source>
</evidence>
<dbReference type="PANTHER" id="PTHR32234:SF3">
    <property type="entry name" value="SUPPRESSION OF COPPER SENSITIVITY PROTEIN"/>
    <property type="match status" value="1"/>
</dbReference>
<feature type="transmembrane region" description="Helical" evidence="6">
    <location>
        <begin position="320"/>
        <end position="339"/>
    </location>
</feature>
<feature type="transmembrane region" description="Helical" evidence="6">
    <location>
        <begin position="474"/>
        <end position="491"/>
    </location>
</feature>
<comment type="subcellular location">
    <subcellularLocation>
        <location evidence="1">Membrane</location>
        <topology evidence="1">Multi-pass membrane protein</topology>
    </subcellularLocation>
</comment>
<evidence type="ECO:0000313" key="9">
    <source>
        <dbReference type="EMBL" id="QBF83018.1"/>
    </source>
</evidence>
<evidence type="ECO:0000256" key="6">
    <source>
        <dbReference type="SAM" id="Phobius"/>
    </source>
</evidence>
<evidence type="ECO:0000256" key="1">
    <source>
        <dbReference type="ARBA" id="ARBA00004141"/>
    </source>
</evidence>
<dbReference type="InterPro" id="IPR035671">
    <property type="entry name" value="DsbD_gamma"/>
</dbReference>
<dbReference type="InterPro" id="IPR028250">
    <property type="entry name" value="DsbDN"/>
</dbReference>
<dbReference type="KEGG" id="smai:EXU30_10175"/>
<dbReference type="OrthoDB" id="9811036at2"/>
<evidence type="ECO:0000259" key="7">
    <source>
        <dbReference type="Pfam" id="PF02683"/>
    </source>
</evidence>
<evidence type="ECO:0000256" key="4">
    <source>
        <dbReference type="ARBA" id="ARBA00022989"/>
    </source>
</evidence>
<reference evidence="9 10" key="1">
    <citation type="submission" date="2019-02" db="EMBL/GenBank/DDBJ databases">
        <title>Shewanella sp. D4-2 isolated from Dokdo Island.</title>
        <authorList>
            <person name="Baek K."/>
        </authorList>
    </citation>
    <scope>NUCLEOTIDE SEQUENCE [LARGE SCALE GENOMIC DNA]</scope>
    <source>
        <strain evidence="9 10">D4-2</strain>
    </source>
</reference>
<dbReference type="Pfam" id="PF13899">
    <property type="entry name" value="Thioredoxin_7"/>
    <property type="match status" value="1"/>
</dbReference>
<dbReference type="PANTHER" id="PTHR32234">
    <property type="entry name" value="THIOL:DISULFIDE INTERCHANGE PROTEIN DSBD"/>
    <property type="match status" value="1"/>
</dbReference>
<dbReference type="GO" id="GO:0015035">
    <property type="term" value="F:protein-disulfide reductase activity"/>
    <property type="evidence" value="ECO:0007669"/>
    <property type="project" value="TreeGrafter"/>
</dbReference>
<dbReference type="Pfam" id="PF11412">
    <property type="entry name" value="DsbD_N"/>
    <property type="match status" value="1"/>
</dbReference>
<keyword evidence="10" id="KW-1185">Reference proteome</keyword>
<accession>A0A411PHQ0</accession>
<dbReference type="InterPro" id="IPR036249">
    <property type="entry name" value="Thioredoxin-like_sf"/>
</dbReference>
<keyword evidence="5 6" id="KW-0472">Membrane</keyword>
<dbReference type="SUPFAM" id="SSF52833">
    <property type="entry name" value="Thioredoxin-like"/>
    <property type="match status" value="1"/>
</dbReference>
<keyword evidence="2 6" id="KW-0812">Transmembrane</keyword>
<feature type="transmembrane region" description="Helical" evidence="6">
    <location>
        <begin position="400"/>
        <end position="425"/>
    </location>
</feature>
<organism evidence="9 10">
    <name type="scientific">Shewanella maritima</name>
    <dbReference type="NCBI Taxonomy" id="2520507"/>
    <lineage>
        <taxon>Bacteria</taxon>
        <taxon>Pseudomonadati</taxon>
        <taxon>Pseudomonadota</taxon>
        <taxon>Gammaproteobacteria</taxon>
        <taxon>Alteromonadales</taxon>
        <taxon>Shewanellaceae</taxon>
        <taxon>Shewanella</taxon>
    </lineage>
</organism>
<feature type="domain" description="Cytochrome C biogenesis protein transmembrane" evidence="7">
    <location>
        <begin position="279"/>
        <end position="487"/>
    </location>
</feature>
<dbReference type="GO" id="GO:0017004">
    <property type="term" value="P:cytochrome complex assembly"/>
    <property type="evidence" value="ECO:0007669"/>
    <property type="project" value="UniProtKB-KW"/>
</dbReference>
<dbReference type="Pfam" id="PF02683">
    <property type="entry name" value="DsbD_TM"/>
    <property type="match status" value="1"/>
</dbReference>
<feature type="domain" description="Thiol:disulfide interchange protein DsbD N-terminal" evidence="8">
    <location>
        <begin position="38"/>
        <end position="154"/>
    </location>
</feature>
<keyword evidence="3" id="KW-0201">Cytochrome c-type biogenesis</keyword>
<feature type="transmembrane region" description="Helical" evidence="6">
    <location>
        <begin position="359"/>
        <end position="379"/>
    </location>
</feature>
<dbReference type="Gene3D" id="3.40.30.10">
    <property type="entry name" value="Glutaredoxin"/>
    <property type="match status" value="1"/>
</dbReference>
<feature type="transmembrane region" description="Helical" evidence="6">
    <location>
        <begin position="522"/>
        <end position="540"/>
    </location>
</feature>
<feature type="transmembrane region" description="Helical" evidence="6">
    <location>
        <begin position="277"/>
        <end position="299"/>
    </location>
</feature>
<evidence type="ECO:0000313" key="10">
    <source>
        <dbReference type="Proteomes" id="UP000291106"/>
    </source>
</evidence>
<feature type="transmembrane region" description="Helical" evidence="6">
    <location>
        <begin position="497"/>
        <end position="515"/>
    </location>
</feature>
<dbReference type="EMBL" id="CP036200">
    <property type="protein sequence ID" value="QBF83018.1"/>
    <property type="molecule type" value="Genomic_DNA"/>
</dbReference>
<protein>
    <submittedName>
        <fullName evidence="9">Uncharacterized protein</fullName>
    </submittedName>
</protein>
<dbReference type="AlphaFoldDB" id="A0A411PHQ0"/>
<dbReference type="RefSeq" id="WP_130599723.1">
    <property type="nucleotide sequence ID" value="NZ_CP036200.1"/>
</dbReference>
<feature type="transmembrane region" description="Helical" evidence="6">
    <location>
        <begin position="431"/>
        <end position="453"/>
    </location>
</feature>